<dbReference type="EC" id="3.1.3.48" evidence="6"/>
<evidence type="ECO:0000256" key="4">
    <source>
        <dbReference type="PIRSR" id="PIRSR617867-1"/>
    </source>
</evidence>
<dbReference type="PATRIC" id="fig|44252.3.peg.6617"/>
<organism evidence="6 7">
    <name type="scientific">Paenibacillus macerans</name>
    <name type="common">Bacillus macerans</name>
    <dbReference type="NCBI Taxonomy" id="44252"/>
    <lineage>
        <taxon>Bacteria</taxon>
        <taxon>Bacillati</taxon>
        <taxon>Bacillota</taxon>
        <taxon>Bacilli</taxon>
        <taxon>Bacillales</taxon>
        <taxon>Paenibacillaceae</taxon>
        <taxon>Paenibacillus</taxon>
    </lineage>
</organism>
<dbReference type="GeneID" id="77011043"/>
<dbReference type="AlphaFoldDB" id="A0A090XFP8"/>
<dbReference type="STRING" id="44252.DJ90_5386"/>
<dbReference type="InterPro" id="IPR017867">
    <property type="entry name" value="Tyr_phospatase_low_mol_wt"/>
</dbReference>
<evidence type="ECO:0000259" key="5">
    <source>
        <dbReference type="SMART" id="SM00226"/>
    </source>
</evidence>
<evidence type="ECO:0000256" key="3">
    <source>
        <dbReference type="ARBA" id="ARBA00022912"/>
    </source>
</evidence>
<sequence>MRILFVCTGNTCRSPMAEGLLRKIARGRGLDVEVRSAGVAAIKGASMSMHAEAVLKERGITDAFESTPLHAELAEWADLILTLTQGHKRQVVYTFPHAADKIYTLKEFVEDDEKLLADREELQRLIADRELGKALGQGWTDAEERRLNELQQRMPVYDISDPFGGSRADYDRTAAEIGAVLEKLADKLQRGELGK</sequence>
<feature type="active site" description="Nucleophile" evidence="4">
    <location>
        <position position="7"/>
    </location>
</feature>
<dbReference type="GO" id="GO:0004725">
    <property type="term" value="F:protein tyrosine phosphatase activity"/>
    <property type="evidence" value="ECO:0007669"/>
    <property type="project" value="UniProtKB-EC"/>
</dbReference>
<feature type="domain" description="Phosphotyrosine protein phosphatase I" evidence="5">
    <location>
        <begin position="1"/>
        <end position="187"/>
    </location>
</feature>
<dbReference type="OrthoDB" id="9784339at2"/>
<dbReference type="HOGENOM" id="CLU_071415_1_2_9"/>
<protein>
    <submittedName>
        <fullName evidence="6">Low molecular weight protein-tyrosine-phosphatase ywlE</fullName>
        <ecNumber evidence="6">3.1.3.48</ecNumber>
    </submittedName>
</protein>
<dbReference type="PRINTS" id="PR00719">
    <property type="entry name" value="LMWPTPASE"/>
</dbReference>
<dbReference type="RefSeq" id="WP_036619198.1">
    <property type="nucleotide sequence ID" value="NZ_JAKOBR010000050.1"/>
</dbReference>
<gene>
    <name evidence="6" type="primary">ywlE</name>
    <name evidence="6" type="ORF">DJ90_5386</name>
</gene>
<name>A0A090XFP8_PAEMA</name>
<dbReference type="SMART" id="SM00226">
    <property type="entry name" value="LMWPc"/>
    <property type="match status" value="1"/>
</dbReference>
<dbReference type="Gene3D" id="3.40.50.2300">
    <property type="match status" value="1"/>
</dbReference>
<dbReference type="InterPro" id="IPR023485">
    <property type="entry name" value="Ptyr_pPase"/>
</dbReference>
<dbReference type="InterPro" id="IPR050438">
    <property type="entry name" value="LMW_PTPase"/>
</dbReference>
<keyword evidence="7" id="KW-1185">Reference proteome</keyword>
<evidence type="ECO:0000313" key="7">
    <source>
        <dbReference type="Proteomes" id="UP000029278"/>
    </source>
</evidence>
<dbReference type="PANTHER" id="PTHR11717:SF31">
    <property type="entry name" value="LOW MOLECULAR WEIGHT PROTEIN-TYROSINE-PHOSPHATASE ETP-RELATED"/>
    <property type="match status" value="1"/>
</dbReference>
<reference evidence="6 7" key="1">
    <citation type="submission" date="2014-04" db="EMBL/GenBank/DDBJ databases">
        <authorList>
            <person name="Bishop-Lilly K.A."/>
            <person name="Broomall S.M."/>
            <person name="Chain P.S."/>
            <person name="Chertkov O."/>
            <person name="Coyne S.R."/>
            <person name="Daligault H.E."/>
            <person name="Davenport K.W."/>
            <person name="Erkkila T."/>
            <person name="Frey K.G."/>
            <person name="Gibbons H.S."/>
            <person name="Gu W."/>
            <person name="Jaissle J."/>
            <person name="Johnson S.L."/>
            <person name="Koroleva G.I."/>
            <person name="Ladner J.T."/>
            <person name="Lo C.-C."/>
            <person name="Minogue T.D."/>
            <person name="Munk C."/>
            <person name="Palacios G.F."/>
            <person name="Redden C.L."/>
            <person name="Rosenzweig C.N."/>
            <person name="Scholz M.B."/>
            <person name="Teshima H."/>
            <person name="Xu Y."/>
        </authorList>
    </citation>
    <scope>NUCLEOTIDE SEQUENCE [LARGE SCALE GENOMIC DNA]</scope>
    <source>
        <strain evidence="6 7">8244</strain>
    </source>
</reference>
<dbReference type="EMBL" id="JMQA01000063">
    <property type="protein sequence ID" value="KFM83769.1"/>
    <property type="molecule type" value="Genomic_DNA"/>
</dbReference>
<comment type="caution">
    <text evidence="6">The sequence shown here is derived from an EMBL/GenBank/DDBJ whole genome shotgun (WGS) entry which is preliminary data.</text>
</comment>
<dbReference type="CDD" id="cd16344">
    <property type="entry name" value="LMWPAP"/>
    <property type="match status" value="1"/>
</dbReference>
<comment type="similarity">
    <text evidence="1">Belongs to the low molecular weight phosphotyrosine protein phosphatase family.</text>
</comment>
<dbReference type="Proteomes" id="UP000029278">
    <property type="component" value="Unassembled WGS sequence"/>
</dbReference>
<keyword evidence="3" id="KW-0904">Protein phosphatase</keyword>
<evidence type="ECO:0000313" key="6">
    <source>
        <dbReference type="EMBL" id="KFM83769.1"/>
    </source>
</evidence>
<dbReference type="PANTHER" id="PTHR11717">
    <property type="entry name" value="LOW MOLECULAR WEIGHT PROTEIN TYROSINE PHOSPHATASE"/>
    <property type="match status" value="1"/>
</dbReference>
<proteinExistence type="inferred from homology"/>
<dbReference type="Pfam" id="PF01451">
    <property type="entry name" value="LMWPc"/>
    <property type="match status" value="1"/>
</dbReference>
<dbReference type="InterPro" id="IPR036196">
    <property type="entry name" value="Ptyr_pPase_sf"/>
</dbReference>
<dbReference type="SUPFAM" id="SSF52788">
    <property type="entry name" value="Phosphotyrosine protein phosphatases I"/>
    <property type="match status" value="1"/>
</dbReference>
<feature type="active site" description="Nucleophile" evidence="4">
    <location>
        <position position="13"/>
    </location>
</feature>
<accession>A0A090XFP8</accession>
<keyword evidence="2 6" id="KW-0378">Hydrolase</keyword>
<evidence type="ECO:0000256" key="2">
    <source>
        <dbReference type="ARBA" id="ARBA00022801"/>
    </source>
</evidence>
<evidence type="ECO:0000256" key="1">
    <source>
        <dbReference type="ARBA" id="ARBA00011063"/>
    </source>
</evidence>